<gene>
    <name evidence="8" type="ORF">AAW51_3601</name>
</gene>
<organism evidence="8 9">
    <name type="scientific">Caldimonas brevitalea</name>
    <dbReference type="NCBI Taxonomy" id="413882"/>
    <lineage>
        <taxon>Bacteria</taxon>
        <taxon>Pseudomonadati</taxon>
        <taxon>Pseudomonadota</taxon>
        <taxon>Betaproteobacteria</taxon>
        <taxon>Burkholderiales</taxon>
        <taxon>Sphaerotilaceae</taxon>
        <taxon>Caldimonas</taxon>
    </lineage>
</organism>
<keyword evidence="9" id="KW-1185">Reference proteome</keyword>
<reference evidence="8 9" key="1">
    <citation type="submission" date="2015-05" db="EMBL/GenBank/DDBJ databases">
        <authorList>
            <person name="Tang B."/>
            <person name="Yu Y."/>
        </authorList>
    </citation>
    <scope>NUCLEOTIDE SEQUENCE [LARGE SCALE GENOMIC DNA]</scope>
    <source>
        <strain evidence="8 9">DSM 7029</strain>
    </source>
</reference>
<proteinExistence type="inferred from homology"/>
<dbReference type="PANTHER" id="PTHR33452">
    <property type="entry name" value="OXIDOREDUCTASE CATD-RELATED"/>
    <property type="match status" value="1"/>
</dbReference>
<dbReference type="PATRIC" id="fig|413882.6.peg.3761"/>
<protein>
    <submittedName>
        <fullName evidence="8">DoxX family protein</fullName>
    </submittedName>
</protein>
<dbReference type="Proteomes" id="UP000035352">
    <property type="component" value="Chromosome"/>
</dbReference>
<evidence type="ECO:0000256" key="4">
    <source>
        <dbReference type="ARBA" id="ARBA00022692"/>
    </source>
</evidence>
<evidence type="ECO:0000313" key="8">
    <source>
        <dbReference type="EMBL" id="AKJ30292.1"/>
    </source>
</evidence>
<dbReference type="InterPro" id="IPR051907">
    <property type="entry name" value="DoxX-like_oxidoreductase"/>
</dbReference>
<feature type="transmembrane region" description="Helical" evidence="7">
    <location>
        <begin position="42"/>
        <end position="65"/>
    </location>
</feature>
<dbReference type="InterPro" id="IPR032808">
    <property type="entry name" value="DoxX"/>
</dbReference>
<dbReference type="PANTHER" id="PTHR33452:SF1">
    <property type="entry name" value="INNER MEMBRANE PROTEIN YPHA-RELATED"/>
    <property type="match status" value="1"/>
</dbReference>
<dbReference type="Pfam" id="PF07681">
    <property type="entry name" value="DoxX"/>
    <property type="match status" value="1"/>
</dbReference>
<evidence type="ECO:0000256" key="6">
    <source>
        <dbReference type="ARBA" id="ARBA00023136"/>
    </source>
</evidence>
<dbReference type="GO" id="GO:0005886">
    <property type="term" value="C:plasma membrane"/>
    <property type="evidence" value="ECO:0007669"/>
    <property type="project" value="UniProtKB-SubCell"/>
</dbReference>
<dbReference type="OrthoDB" id="9792760at2"/>
<keyword evidence="6 7" id="KW-0472">Membrane</keyword>
<evidence type="ECO:0000256" key="5">
    <source>
        <dbReference type="ARBA" id="ARBA00022989"/>
    </source>
</evidence>
<evidence type="ECO:0000256" key="2">
    <source>
        <dbReference type="ARBA" id="ARBA00006679"/>
    </source>
</evidence>
<keyword evidence="4 7" id="KW-0812">Transmembrane</keyword>
<dbReference type="RefSeq" id="WP_047195693.1">
    <property type="nucleotide sequence ID" value="NZ_CP011371.1"/>
</dbReference>
<keyword evidence="3" id="KW-1003">Cell membrane</keyword>
<keyword evidence="5 7" id="KW-1133">Transmembrane helix</keyword>
<comment type="similarity">
    <text evidence="2">Belongs to the DoxX family.</text>
</comment>
<feature type="transmembrane region" description="Helical" evidence="7">
    <location>
        <begin position="104"/>
        <end position="124"/>
    </location>
</feature>
<evidence type="ECO:0000256" key="7">
    <source>
        <dbReference type="SAM" id="Phobius"/>
    </source>
</evidence>
<evidence type="ECO:0000256" key="1">
    <source>
        <dbReference type="ARBA" id="ARBA00004651"/>
    </source>
</evidence>
<dbReference type="KEGG" id="pbh:AAW51_3601"/>
<dbReference type="STRING" id="413882.AAW51_3601"/>
<feature type="transmembrane region" description="Helical" evidence="7">
    <location>
        <begin position="72"/>
        <end position="92"/>
    </location>
</feature>
<evidence type="ECO:0000256" key="3">
    <source>
        <dbReference type="ARBA" id="ARBA00022475"/>
    </source>
</evidence>
<accession>A0A0G3BLM5</accession>
<dbReference type="AlphaFoldDB" id="A0A0G3BLM5"/>
<name>A0A0G3BLM5_9BURK</name>
<dbReference type="EMBL" id="CP011371">
    <property type="protein sequence ID" value="AKJ30292.1"/>
    <property type="molecule type" value="Genomic_DNA"/>
</dbReference>
<sequence>MAFIEKFGPLMGRVLLALMFVPAGFSKIDNFGGTVGYIGSKGLPLPTVLAGGTAALEVVAGLALLLGWKARWAALVLAVFAVLAALFFHNFWAVDPSQQVAQSISFYKNLAITGGLLYVAAYGAGPVSLDQRERPPGT</sequence>
<comment type="subcellular location">
    <subcellularLocation>
        <location evidence="1">Cell membrane</location>
        <topology evidence="1">Multi-pass membrane protein</topology>
    </subcellularLocation>
</comment>
<evidence type="ECO:0000313" key="9">
    <source>
        <dbReference type="Proteomes" id="UP000035352"/>
    </source>
</evidence>